<dbReference type="AlphaFoldDB" id="A0A9D4KF11"/>
<accession>A0A9D4KF11</accession>
<evidence type="ECO:0000313" key="1">
    <source>
        <dbReference type="EMBL" id="KAH3838687.1"/>
    </source>
</evidence>
<proteinExistence type="predicted"/>
<comment type="caution">
    <text evidence="1">The sequence shown here is derived from an EMBL/GenBank/DDBJ whole genome shotgun (WGS) entry which is preliminary data.</text>
</comment>
<evidence type="ECO:0000313" key="2">
    <source>
        <dbReference type="Proteomes" id="UP000828390"/>
    </source>
</evidence>
<organism evidence="1 2">
    <name type="scientific">Dreissena polymorpha</name>
    <name type="common">Zebra mussel</name>
    <name type="synonym">Mytilus polymorpha</name>
    <dbReference type="NCBI Taxonomy" id="45954"/>
    <lineage>
        <taxon>Eukaryota</taxon>
        <taxon>Metazoa</taxon>
        <taxon>Spiralia</taxon>
        <taxon>Lophotrochozoa</taxon>
        <taxon>Mollusca</taxon>
        <taxon>Bivalvia</taxon>
        <taxon>Autobranchia</taxon>
        <taxon>Heteroconchia</taxon>
        <taxon>Euheterodonta</taxon>
        <taxon>Imparidentia</taxon>
        <taxon>Neoheterodontei</taxon>
        <taxon>Myida</taxon>
        <taxon>Dreissenoidea</taxon>
        <taxon>Dreissenidae</taxon>
        <taxon>Dreissena</taxon>
    </lineage>
</organism>
<name>A0A9D4KF11_DREPO</name>
<gene>
    <name evidence="1" type="ORF">DPMN_112098</name>
</gene>
<protein>
    <submittedName>
        <fullName evidence="1">Uncharacterized protein</fullName>
    </submittedName>
</protein>
<keyword evidence="2" id="KW-1185">Reference proteome</keyword>
<dbReference type="EMBL" id="JAIWYP010000004">
    <property type="protein sequence ID" value="KAH3838687.1"/>
    <property type="molecule type" value="Genomic_DNA"/>
</dbReference>
<reference evidence="1" key="2">
    <citation type="submission" date="2020-11" db="EMBL/GenBank/DDBJ databases">
        <authorList>
            <person name="McCartney M.A."/>
            <person name="Auch B."/>
            <person name="Kono T."/>
            <person name="Mallez S."/>
            <person name="Becker A."/>
            <person name="Gohl D.M."/>
            <person name="Silverstein K.A.T."/>
            <person name="Koren S."/>
            <person name="Bechman K.B."/>
            <person name="Herman A."/>
            <person name="Abrahante J.E."/>
            <person name="Garbe J."/>
        </authorList>
    </citation>
    <scope>NUCLEOTIDE SEQUENCE</scope>
    <source>
        <strain evidence="1">Duluth1</strain>
        <tissue evidence="1">Whole animal</tissue>
    </source>
</reference>
<sequence length="154" mass="17665">MDLKTSDDNKKTLYKIGEEQQFQITKRQIEFNKDPECDVSDIEAFSDALETFLERAKSENPGTLWHRFEFYTNQRKDEQTDKTVINHSTLQTVTLKGYASDTNPVSQVIVAMKEKGIQFSIPAVVNLLGTVHGKELPDAWFHDTRLEDQHSASE</sequence>
<dbReference type="Proteomes" id="UP000828390">
    <property type="component" value="Unassembled WGS sequence"/>
</dbReference>
<reference evidence="1" key="1">
    <citation type="journal article" date="2019" name="bioRxiv">
        <title>The Genome of the Zebra Mussel, Dreissena polymorpha: A Resource for Invasive Species Research.</title>
        <authorList>
            <person name="McCartney M.A."/>
            <person name="Auch B."/>
            <person name="Kono T."/>
            <person name="Mallez S."/>
            <person name="Zhang Y."/>
            <person name="Obille A."/>
            <person name="Becker A."/>
            <person name="Abrahante J.E."/>
            <person name="Garbe J."/>
            <person name="Badalamenti J.P."/>
            <person name="Herman A."/>
            <person name="Mangelson H."/>
            <person name="Liachko I."/>
            <person name="Sullivan S."/>
            <person name="Sone E.D."/>
            <person name="Koren S."/>
            <person name="Silverstein K.A.T."/>
            <person name="Beckman K.B."/>
            <person name="Gohl D.M."/>
        </authorList>
    </citation>
    <scope>NUCLEOTIDE SEQUENCE</scope>
    <source>
        <strain evidence="1">Duluth1</strain>
        <tissue evidence="1">Whole animal</tissue>
    </source>
</reference>